<accession>A0AAN7V6L2</accession>
<evidence type="ECO:0000256" key="4">
    <source>
        <dbReference type="SAM" id="SignalP"/>
    </source>
</evidence>
<dbReference type="SUPFAM" id="SSF53756">
    <property type="entry name" value="UDP-Glycosyltransferase/glycogen phosphorylase"/>
    <property type="match status" value="1"/>
</dbReference>
<evidence type="ECO:0000313" key="5">
    <source>
        <dbReference type="EMBL" id="KAK5638279.1"/>
    </source>
</evidence>
<evidence type="ECO:0000256" key="2">
    <source>
        <dbReference type="ARBA" id="ARBA00022676"/>
    </source>
</evidence>
<gene>
    <name evidence="5" type="ORF">RI129_012574</name>
</gene>
<evidence type="ECO:0000256" key="1">
    <source>
        <dbReference type="ARBA" id="ARBA00009995"/>
    </source>
</evidence>
<evidence type="ECO:0000313" key="6">
    <source>
        <dbReference type="Proteomes" id="UP001329430"/>
    </source>
</evidence>
<dbReference type="PANTHER" id="PTHR48043">
    <property type="entry name" value="EG:EG0003.4 PROTEIN-RELATED"/>
    <property type="match status" value="1"/>
</dbReference>
<dbReference type="PANTHER" id="PTHR48043:SF159">
    <property type="entry name" value="EG:EG0003.4 PROTEIN-RELATED"/>
    <property type="match status" value="1"/>
</dbReference>
<keyword evidence="6" id="KW-1185">Reference proteome</keyword>
<keyword evidence="4" id="KW-0732">Signal</keyword>
<dbReference type="GO" id="GO:0008194">
    <property type="term" value="F:UDP-glycosyltransferase activity"/>
    <property type="evidence" value="ECO:0007669"/>
    <property type="project" value="InterPro"/>
</dbReference>
<dbReference type="Pfam" id="PF00201">
    <property type="entry name" value="UDPGT"/>
    <property type="match status" value="1"/>
</dbReference>
<name>A0AAN7V6L2_9COLE</name>
<sequence length="278" mass="31758">MSKLVLVVLLLFIITCSHCARILGIIPSPSYSHQTTFQPLFRELSLRGHQVTTLTTEPINDPELVNLTEIDLHFSYDVWKAILSEAIGANIIKSVFVLLEAVQEISRLQLEHPQVQDLLRNKTAMFDLVILEYTIPAMMPFAQRFNCPFIGIVPMDPSGIILQLFGHPTHKVLYPDNMLSFTDHQTFFELIQSVIFTSIIEFHYTYYFYPNQQKLVNWYFGENYPSLEELAANVSLLFINSYTVFHKVRPLLPNVIPVGGVHRRPSKPLPKVTVGPST</sequence>
<keyword evidence="3" id="KW-0808">Transferase</keyword>
<evidence type="ECO:0000256" key="3">
    <source>
        <dbReference type="ARBA" id="ARBA00022679"/>
    </source>
</evidence>
<feature type="chain" id="PRO_5043047124" evidence="4">
    <location>
        <begin position="20"/>
        <end position="278"/>
    </location>
</feature>
<comment type="caution">
    <text evidence="5">The sequence shown here is derived from an EMBL/GenBank/DDBJ whole genome shotgun (WGS) entry which is preliminary data.</text>
</comment>
<proteinExistence type="inferred from homology"/>
<comment type="similarity">
    <text evidence="1">Belongs to the UDP-glycosyltransferase family.</text>
</comment>
<dbReference type="InterPro" id="IPR050271">
    <property type="entry name" value="UDP-glycosyltransferase"/>
</dbReference>
<protein>
    <submittedName>
        <fullName evidence="5">Uncharacterized protein</fullName>
    </submittedName>
</protein>
<dbReference type="Gene3D" id="3.40.50.2000">
    <property type="entry name" value="Glycogen Phosphorylase B"/>
    <property type="match status" value="1"/>
</dbReference>
<dbReference type="AlphaFoldDB" id="A0AAN7V6L2"/>
<reference evidence="5 6" key="1">
    <citation type="journal article" date="2024" name="Insects">
        <title>An Improved Chromosome-Level Genome Assembly of the Firefly Pyrocoelia pectoralis.</title>
        <authorList>
            <person name="Fu X."/>
            <person name="Meyer-Rochow V.B."/>
            <person name="Ballantyne L."/>
            <person name="Zhu X."/>
        </authorList>
    </citation>
    <scope>NUCLEOTIDE SEQUENCE [LARGE SCALE GENOMIC DNA]</scope>
    <source>
        <strain evidence="5">XCY_ONT2</strain>
    </source>
</reference>
<keyword evidence="2" id="KW-0328">Glycosyltransferase</keyword>
<organism evidence="5 6">
    <name type="scientific">Pyrocoelia pectoralis</name>
    <dbReference type="NCBI Taxonomy" id="417401"/>
    <lineage>
        <taxon>Eukaryota</taxon>
        <taxon>Metazoa</taxon>
        <taxon>Ecdysozoa</taxon>
        <taxon>Arthropoda</taxon>
        <taxon>Hexapoda</taxon>
        <taxon>Insecta</taxon>
        <taxon>Pterygota</taxon>
        <taxon>Neoptera</taxon>
        <taxon>Endopterygota</taxon>
        <taxon>Coleoptera</taxon>
        <taxon>Polyphaga</taxon>
        <taxon>Elateriformia</taxon>
        <taxon>Elateroidea</taxon>
        <taxon>Lampyridae</taxon>
        <taxon>Lampyrinae</taxon>
        <taxon>Pyrocoelia</taxon>
    </lineage>
</organism>
<dbReference type="EMBL" id="JAVRBK010000010">
    <property type="protein sequence ID" value="KAK5638279.1"/>
    <property type="molecule type" value="Genomic_DNA"/>
</dbReference>
<dbReference type="InterPro" id="IPR002213">
    <property type="entry name" value="UDP_glucos_trans"/>
</dbReference>
<feature type="signal peptide" evidence="4">
    <location>
        <begin position="1"/>
        <end position="19"/>
    </location>
</feature>
<dbReference type="Proteomes" id="UP001329430">
    <property type="component" value="Chromosome 10"/>
</dbReference>